<dbReference type="GO" id="GO:0031146">
    <property type="term" value="P:SCF-dependent proteasomal ubiquitin-dependent protein catabolic process"/>
    <property type="evidence" value="ECO:0007669"/>
    <property type="project" value="TreeGrafter"/>
</dbReference>
<name>A0AAV7KYG6_PLEWA</name>
<dbReference type="EMBL" id="JANPWB010000016">
    <property type="protein sequence ID" value="KAJ1082098.1"/>
    <property type="molecule type" value="Genomic_DNA"/>
</dbReference>
<accession>A0AAV7KYG6</accession>
<organism evidence="4 5">
    <name type="scientific">Pleurodeles waltl</name>
    <name type="common">Iberian ribbed newt</name>
    <dbReference type="NCBI Taxonomy" id="8319"/>
    <lineage>
        <taxon>Eukaryota</taxon>
        <taxon>Metazoa</taxon>
        <taxon>Chordata</taxon>
        <taxon>Craniata</taxon>
        <taxon>Vertebrata</taxon>
        <taxon>Euteleostomi</taxon>
        <taxon>Amphibia</taxon>
        <taxon>Batrachia</taxon>
        <taxon>Caudata</taxon>
        <taxon>Salamandroidea</taxon>
        <taxon>Salamandridae</taxon>
        <taxon>Pleurodelinae</taxon>
        <taxon>Pleurodeles</taxon>
    </lineage>
</organism>
<keyword evidence="1" id="KW-0433">Leucine-rich repeat</keyword>
<evidence type="ECO:0000256" key="1">
    <source>
        <dbReference type="ARBA" id="ARBA00022614"/>
    </source>
</evidence>
<evidence type="ECO:0000259" key="3">
    <source>
        <dbReference type="PROSITE" id="PS50181"/>
    </source>
</evidence>
<dbReference type="SUPFAM" id="SSF81383">
    <property type="entry name" value="F-box domain"/>
    <property type="match status" value="1"/>
</dbReference>
<protein>
    <recommendedName>
        <fullName evidence="3">F-box domain-containing protein</fullName>
    </recommendedName>
</protein>
<evidence type="ECO:0000313" key="4">
    <source>
        <dbReference type="EMBL" id="KAJ1082098.1"/>
    </source>
</evidence>
<dbReference type="Pfam" id="PF12937">
    <property type="entry name" value="F-box-like"/>
    <property type="match status" value="1"/>
</dbReference>
<feature type="domain" description="F-box" evidence="3">
    <location>
        <begin position="1"/>
        <end position="46"/>
    </location>
</feature>
<dbReference type="Pfam" id="PF25372">
    <property type="entry name" value="DUF7885"/>
    <property type="match status" value="2"/>
</dbReference>
<dbReference type="SUPFAM" id="SSF52047">
    <property type="entry name" value="RNI-like"/>
    <property type="match status" value="3"/>
</dbReference>
<dbReference type="AlphaFoldDB" id="A0AAV7KYG6"/>
<gene>
    <name evidence="4" type="ORF">NDU88_002268</name>
</gene>
<dbReference type="FunFam" id="3.80.10.10:FF:001330">
    <property type="entry name" value="Leucine-rich repeat-containing 29"/>
    <property type="match status" value="1"/>
</dbReference>
<keyword evidence="2" id="KW-0833">Ubl conjugation pathway</keyword>
<dbReference type="InterPro" id="IPR006553">
    <property type="entry name" value="Leu-rich_rpt_Cys-con_subtyp"/>
</dbReference>
<dbReference type="GO" id="GO:0019005">
    <property type="term" value="C:SCF ubiquitin ligase complex"/>
    <property type="evidence" value="ECO:0007669"/>
    <property type="project" value="TreeGrafter"/>
</dbReference>
<proteinExistence type="predicted"/>
<dbReference type="InterPro" id="IPR001810">
    <property type="entry name" value="F-box_dom"/>
</dbReference>
<evidence type="ECO:0000313" key="5">
    <source>
        <dbReference type="Proteomes" id="UP001066276"/>
    </source>
</evidence>
<dbReference type="InterPro" id="IPR057207">
    <property type="entry name" value="FBXL15_LRR"/>
</dbReference>
<dbReference type="InterPro" id="IPR036047">
    <property type="entry name" value="F-box-like_dom_sf"/>
</dbReference>
<comment type="caution">
    <text evidence="4">The sequence shown here is derived from an EMBL/GenBank/DDBJ whole genome shotgun (WGS) entry which is preliminary data.</text>
</comment>
<dbReference type="Proteomes" id="UP001066276">
    <property type="component" value="Chromosome 12"/>
</dbReference>
<dbReference type="SMART" id="SM00256">
    <property type="entry name" value="FBOX"/>
    <property type="match status" value="1"/>
</dbReference>
<dbReference type="SMART" id="SM00367">
    <property type="entry name" value="LRR_CC"/>
    <property type="match status" value="13"/>
</dbReference>
<evidence type="ECO:0000256" key="2">
    <source>
        <dbReference type="ARBA" id="ARBA00022786"/>
    </source>
</evidence>
<dbReference type="InterPro" id="IPR032675">
    <property type="entry name" value="LRR_dom_sf"/>
</dbReference>
<dbReference type="FunFam" id="3.80.10.10:FF:000647">
    <property type="entry name" value="Leucine-rich repeat-containing 29"/>
    <property type="match status" value="1"/>
</dbReference>
<keyword evidence="5" id="KW-1185">Reference proteome</keyword>
<dbReference type="Gene3D" id="3.80.10.10">
    <property type="entry name" value="Ribonuclease Inhibitor"/>
    <property type="match status" value="4"/>
</dbReference>
<dbReference type="PANTHER" id="PTHR13318">
    <property type="entry name" value="PARTNER OF PAIRED, ISOFORM B-RELATED"/>
    <property type="match status" value="1"/>
</dbReference>
<dbReference type="PROSITE" id="PS50181">
    <property type="entry name" value="FBOX"/>
    <property type="match status" value="1"/>
</dbReference>
<sequence length="753" mass="84096">MEPPELPLEIISYILSFLSVTDQKAAALVNRMWYFAAQDSQLQRKLVYCLPATSSALNTIEGLSRRCSPCISLNSLDGSTISRDLIRHVAFYLGPYLESVNLHGSSLTDSSFTTLLLSCPNLRSLDLSGCNSLFMSGTLLSKPEIILRVQEVLANLQELNLAGIRYLSDLMFNRFTSCTPHLEKLSLARCHIAFEFDPYRGSNEYNSSAILSFRNVLRFLKGQVNCMRSLDLSGTGITKEAIRSFVQVEGLHLAELILQNCRDLSSEAAILLSKHQPDLTTLDLSGCTEMSDSAVLSVSSRLQNIQNLSLGKVQWLTDKGLAGIADLEKLRSLDLSECSLVNGTELVKGFSAPHLQPKLASLNMACCSMLKDMYVVSLVRSLSGCLRVLDLSSCMSLTDVSLRAICTYLLHLTVLRLAWCKELTDWGLLGLEEPRQDVKLQEEKDMGPKFSRTFGNMGFFVPPPYVDDRPRLLTESDLKISQEKPGPSLRSLKNLQELDLTACSKVTDSSIVEVIQFTDLRRLSLSLVVEITDRSLVSFAAACCSLEQLSLSHCLRLSDEGFQAASRYLRRLHHLNLSGCNQLTDLTLKALGKECKELRSLDVSMCNGFTMLGVAFLQSQLPLLTKLQTRIEFAAWMPQDHKTSLPVLQLAGKQSAPLHEFYQGTYKSALQHAGVGACQLVAGLEWVARWYPLPHLMVTVGIKTHRWREFGVVRADYLPVLRLPPPFGPIRLPHKLDVKLFPQLHLLEEWRFY</sequence>
<reference evidence="4" key="1">
    <citation type="journal article" date="2022" name="bioRxiv">
        <title>Sequencing and chromosome-scale assembly of the giantPleurodeles waltlgenome.</title>
        <authorList>
            <person name="Brown T."/>
            <person name="Elewa A."/>
            <person name="Iarovenko S."/>
            <person name="Subramanian E."/>
            <person name="Araus A.J."/>
            <person name="Petzold A."/>
            <person name="Susuki M."/>
            <person name="Suzuki K.-i.T."/>
            <person name="Hayashi T."/>
            <person name="Toyoda A."/>
            <person name="Oliveira C."/>
            <person name="Osipova E."/>
            <person name="Leigh N.D."/>
            <person name="Simon A."/>
            <person name="Yun M.H."/>
        </authorList>
    </citation>
    <scope>NUCLEOTIDE SEQUENCE</scope>
    <source>
        <strain evidence="4">20211129_DDA</strain>
        <tissue evidence="4">Liver</tissue>
    </source>
</reference>